<evidence type="ECO:0000256" key="2">
    <source>
        <dbReference type="ARBA" id="ARBA00022771"/>
    </source>
</evidence>
<dbReference type="PANTHER" id="PTHR46287:SF4">
    <property type="entry name" value="BTB_POZ AND TAZ DOMAIN-CONTAINING PROTEIN 2"/>
    <property type="match status" value="1"/>
</dbReference>
<dbReference type="Proteomes" id="UP000250235">
    <property type="component" value="Unassembled WGS sequence"/>
</dbReference>
<keyword evidence="7" id="KW-1185">Reference proteome</keyword>
<dbReference type="AlphaFoldDB" id="A0A2Z6ZV83"/>
<evidence type="ECO:0000256" key="3">
    <source>
        <dbReference type="ARBA" id="ARBA00022786"/>
    </source>
</evidence>
<keyword evidence="2" id="KW-0863">Zinc-finger</keyword>
<dbReference type="GO" id="GO:0005634">
    <property type="term" value="C:nucleus"/>
    <property type="evidence" value="ECO:0007669"/>
    <property type="project" value="TreeGrafter"/>
</dbReference>
<dbReference type="Gene3D" id="1.20.1020.10">
    <property type="entry name" value="TAZ domain"/>
    <property type="match status" value="1"/>
</dbReference>
<evidence type="ECO:0000313" key="7">
    <source>
        <dbReference type="Proteomes" id="UP000250235"/>
    </source>
</evidence>
<dbReference type="GO" id="GO:0006950">
    <property type="term" value="P:response to stress"/>
    <property type="evidence" value="ECO:0007669"/>
    <property type="project" value="UniProtKB-ARBA"/>
</dbReference>
<evidence type="ECO:0000313" key="6">
    <source>
        <dbReference type="EMBL" id="KZV06740.1"/>
    </source>
</evidence>
<dbReference type="EMBL" id="KV063376">
    <property type="protein sequence ID" value="KZV06740.1"/>
    <property type="molecule type" value="Genomic_DNA"/>
</dbReference>
<gene>
    <name evidence="6" type="ORF">F511_45778</name>
</gene>
<feature type="domain" description="TAZ-type" evidence="5">
    <location>
        <begin position="2"/>
        <end position="91"/>
    </location>
</feature>
<name>A0A2Z6ZV83_9LAMI</name>
<dbReference type="InterPro" id="IPR035898">
    <property type="entry name" value="TAZ_dom_sf"/>
</dbReference>
<dbReference type="InterPro" id="IPR000197">
    <property type="entry name" value="Znf_TAZ"/>
</dbReference>
<dbReference type="Pfam" id="PF02135">
    <property type="entry name" value="zf-TAZ"/>
    <property type="match status" value="1"/>
</dbReference>
<dbReference type="InterPro" id="IPR044513">
    <property type="entry name" value="BT1/2/3/4/5"/>
</dbReference>
<evidence type="ECO:0000259" key="5">
    <source>
        <dbReference type="SMART" id="SM00551"/>
    </source>
</evidence>
<dbReference type="SUPFAM" id="SSF57933">
    <property type="entry name" value="TAZ domain"/>
    <property type="match status" value="1"/>
</dbReference>
<keyword evidence="4" id="KW-0862">Zinc</keyword>
<reference evidence="6 7" key="1">
    <citation type="journal article" date="2015" name="Proc. Natl. Acad. Sci. U.S.A.">
        <title>The resurrection genome of Boea hygrometrica: A blueprint for survival of dehydration.</title>
        <authorList>
            <person name="Xiao L."/>
            <person name="Yang G."/>
            <person name="Zhang L."/>
            <person name="Yang X."/>
            <person name="Zhao S."/>
            <person name="Ji Z."/>
            <person name="Zhou Q."/>
            <person name="Hu M."/>
            <person name="Wang Y."/>
            <person name="Chen M."/>
            <person name="Xu Y."/>
            <person name="Jin H."/>
            <person name="Xiao X."/>
            <person name="Hu G."/>
            <person name="Bao F."/>
            <person name="Hu Y."/>
            <person name="Wan P."/>
            <person name="Li L."/>
            <person name="Deng X."/>
            <person name="Kuang T."/>
            <person name="Xiang C."/>
            <person name="Zhu J.K."/>
            <person name="Oliver M.J."/>
            <person name="He Y."/>
        </authorList>
    </citation>
    <scope>NUCLEOTIDE SEQUENCE [LARGE SCALE GENOMIC DNA]</scope>
    <source>
        <strain evidence="7">cv. XS01</strain>
    </source>
</reference>
<evidence type="ECO:0000256" key="1">
    <source>
        <dbReference type="ARBA" id="ARBA00022723"/>
    </source>
</evidence>
<dbReference type="SMART" id="SM00551">
    <property type="entry name" value="ZnF_TAZ"/>
    <property type="match status" value="1"/>
</dbReference>
<keyword evidence="1" id="KW-0479">Metal-binding</keyword>
<evidence type="ECO:0000256" key="4">
    <source>
        <dbReference type="ARBA" id="ARBA00022833"/>
    </source>
</evidence>
<organism evidence="6 7">
    <name type="scientific">Dorcoceras hygrometricum</name>
    <dbReference type="NCBI Taxonomy" id="472368"/>
    <lineage>
        <taxon>Eukaryota</taxon>
        <taxon>Viridiplantae</taxon>
        <taxon>Streptophyta</taxon>
        <taxon>Embryophyta</taxon>
        <taxon>Tracheophyta</taxon>
        <taxon>Spermatophyta</taxon>
        <taxon>Magnoliopsida</taxon>
        <taxon>eudicotyledons</taxon>
        <taxon>Gunneridae</taxon>
        <taxon>Pentapetalae</taxon>
        <taxon>asterids</taxon>
        <taxon>lamiids</taxon>
        <taxon>Lamiales</taxon>
        <taxon>Gesneriaceae</taxon>
        <taxon>Didymocarpoideae</taxon>
        <taxon>Trichosporeae</taxon>
        <taxon>Loxocarpinae</taxon>
        <taxon>Dorcoceras</taxon>
    </lineage>
</organism>
<dbReference type="GO" id="GO:0008270">
    <property type="term" value="F:zinc ion binding"/>
    <property type="evidence" value="ECO:0007669"/>
    <property type="project" value="UniProtKB-KW"/>
</dbReference>
<sequence length="91" mass="10168">MQLSEAMECLEHICSEGCTSVGPCNMDTSQRKAACSKFATCHGLQLLIIHFAACKKRVKGGCSRCSRMWQLFRLHSSICDQPEECRVPLCQ</sequence>
<dbReference type="PANTHER" id="PTHR46287">
    <property type="entry name" value="BTB/POZ AND TAZ DOMAIN-CONTAINING PROTEIN 3-RELATED"/>
    <property type="match status" value="1"/>
</dbReference>
<protein>
    <recommendedName>
        <fullName evidence="5">TAZ-type domain-containing protein</fullName>
    </recommendedName>
</protein>
<dbReference type="OrthoDB" id="6359816at2759"/>
<accession>A0A2Z6ZV83</accession>
<proteinExistence type="predicted"/>
<keyword evidence="3" id="KW-0833">Ubl conjugation pathway</keyword>